<feature type="region of interest" description="Disordered" evidence="1">
    <location>
        <begin position="1"/>
        <end position="188"/>
    </location>
</feature>
<dbReference type="RefSeq" id="WP_168629691.1">
    <property type="nucleotide sequence ID" value="NZ_BONL01000004.1"/>
</dbReference>
<evidence type="ECO:0000313" key="2">
    <source>
        <dbReference type="EMBL" id="NKY22568.1"/>
    </source>
</evidence>
<protein>
    <submittedName>
        <fullName evidence="2">Uncharacterized protein</fullName>
    </submittedName>
</protein>
<feature type="compositionally biased region" description="Basic and acidic residues" evidence="1">
    <location>
        <begin position="58"/>
        <end position="92"/>
    </location>
</feature>
<dbReference type="AlphaFoldDB" id="A0A7X6QYW9"/>
<dbReference type="Pfam" id="PF20060">
    <property type="entry name" value="DUF6459"/>
    <property type="match status" value="1"/>
</dbReference>
<name>A0A7X6QYW9_9CELL</name>
<dbReference type="Proteomes" id="UP000581206">
    <property type="component" value="Unassembled WGS sequence"/>
</dbReference>
<comment type="caution">
    <text evidence="2">The sequence shown here is derived from an EMBL/GenBank/DDBJ whole genome shotgun (WGS) entry which is preliminary data.</text>
</comment>
<feature type="compositionally biased region" description="Low complexity" evidence="1">
    <location>
        <begin position="131"/>
        <end position="144"/>
    </location>
</feature>
<sequence>MKHAVGASGQGNRGRTVGAPETDVVVCHDARGDEPAGEQPEPKPDGERASTSVGSGTRGERPADEPGGDRSQPERPRDDAHGPGGGPDHEGCDDVDANPDLSDPDAPGESGSDAPVTARTAAADPGAEDSPAAPGLPTPRAGGAPAPPVTIELRLPRVPPPAARSELPMIRVEPRRTPPPRAPRVVRPEPGAELTPRVERLGGGAMPVYRHRLPRQPEPLGVLRGEGGPPSRMDPRLTCCMLATAALEVIGGSRPLAQLSRWVSPAIYDALEQRRRLGDAGPGPEPLLARTVAGRPRPVVQRVRAMRIDDRIVESSVVLQHAGRFRAVAIRLVEVRGVWRAEALVVG</sequence>
<dbReference type="EMBL" id="JAAXOX010000003">
    <property type="protein sequence ID" value="NKY22568.1"/>
    <property type="molecule type" value="Genomic_DNA"/>
</dbReference>
<organism evidence="2 3">
    <name type="scientific">Cellulomonas denverensis</name>
    <dbReference type="NCBI Taxonomy" id="264297"/>
    <lineage>
        <taxon>Bacteria</taxon>
        <taxon>Bacillati</taxon>
        <taxon>Actinomycetota</taxon>
        <taxon>Actinomycetes</taxon>
        <taxon>Micrococcales</taxon>
        <taxon>Cellulomonadaceae</taxon>
        <taxon>Cellulomonas</taxon>
    </lineage>
</organism>
<evidence type="ECO:0000313" key="3">
    <source>
        <dbReference type="Proteomes" id="UP000581206"/>
    </source>
</evidence>
<dbReference type="InterPro" id="IPR045596">
    <property type="entry name" value="DUF6459"/>
</dbReference>
<accession>A0A7X6QYW9</accession>
<reference evidence="2 3" key="1">
    <citation type="submission" date="2020-04" db="EMBL/GenBank/DDBJ databases">
        <title>MicrobeNet Type strains.</title>
        <authorList>
            <person name="Nicholson A.C."/>
        </authorList>
    </citation>
    <scope>NUCLEOTIDE SEQUENCE [LARGE SCALE GENOMIC DNA]</scope>
    <source>
        <strain evidence="2 3">ATCC BAA-788</strain>
    </source>
</reference>
<proteinExistence type="predicted"/>
<feature type="compositionally biased region" description="Basic and acidic residues" evidence="1">
    <location>
        <begin position="26"/>
        <end position="48"/>
    </location>
</feature>
<gene>
    <name evidence="2" type="ORF">HGA03_07785</name>
</gene>
<keyword evidence="3" id="KW-1185">Reference proteome</keyword>
<evidence type="ECO:0000256" key="1">
    <source>
        <dbReference type="SAM" id="MobiDB-lite"/>
    </source>
</evidence>